<feature type="compositionally biased region" description="Polar residues" evidence="1">
    <location>
        <begin position="27"/>
        <end position="38"/>
    </location>
</feature>
<proteinExistence type="predicted"/>
<dbReference type="Proteomes" id="UP001305647">
    <property type="component" value="Unassembled WGS sequence"/>
</dbReference>
<evidence type="ECO:0000256" key="1">
    <source>
        <dbReference type="SAM" id="MobiDB-lite"/>
    </source>
</evidence>
<evidence type="ECO:0000313" key="3">
    <source>
        <dbReference type="EMBL" id="KAK4104072.1"/>
    </source>
</evidence>
<feature type="compositionally biased region" description="Low complexity" evidence="1">
    <location>
        <begin position="271"/>
        <end position="280"/>
    </location>
</feature>
<feature type="compositionally biased region" description="Polar residues" evidence="1">
    <location>
        <begin position="45"/>
        <end position="55"/>
    </location>
</feature>
<organism evidence="3 4">
    <name type="scientific">Parathielavia hyrcaniae</name>
    <dbReference type="NCBI Taxonomy" id="113614"/>
    <lineage>
        <taxon>Eukaryota</taxon>
        <taxon>Fungi</taxon>
        <taxon>Dikarya</taxon>
        <taxon>Ascomycota</taxon>
        <taxon>Pezizomycotina</taxon>
        <taxon>Sordariomycetes</taxon>
        <taxon>Sordariomycetidae</taxon>
        <taxon>Sordariales</taxon>
        <taxon>Chaetomiaceae</taxon>
        <taxon>Parathielavia</taxon>
    </lineage>
</organism>
<name>A0AAN6Q5Q0_9PEZI</name>
<feature type="compositionally biased region" description="Polar residues" evidence="1">
    <location>
        <begin position="293"/>
        <end position="312"/>
    </location>
</feature>
<evidence type="ECO:0000256" key="2">
    <source>
        <dbReference type="SAM" id="Phobius"/>
    </source>
</evidence>
<dbReference type="EMBL" id="MU863627">
    <property type="protein sequence ID" value="KAK4104072.1"/>
    <property type="molecule type" value="Genomic_DNA"/>
</dbReference>
<comment type="caution">
    <text evidence="3">The sequence shown here is derived from an EMBL/GenBank/DDBJ whole genome shotgun (WGS) entry which is preliminary data.</text>
</comment>
<feature type="region of interest" description="Disordered" evidence="1">
    <location>
        <begin position="347"/>
        <end position="424"/>
    </location>
</feature>
<feature type="compositionally biased region" description="Polar residues" evidence="1">
    <location>
        <begin position="373"/>
        <end position="391"/>
    </location>
</feature>
<evidence type="ECO:0000313" key="4">
    <source>
        <dbReference type="Proteomes" id="UP001305647"/>
    </source>
</evidence>
<feature type="compositionally biased region" description="Basic and acidic residues" evidence="1">
    <location>
        <begin position="256"/>
        <end position="268"/>
    </location>
</feature>
<protein>
    <submittedName>
        <fullName evidence="3">Uncharacterized protein</fullName>
    </submittedName>
</protein>
<feature type="compositionally biased region" description="Polar residues" evidence="1">
    <location>
        <begin position="406"/>
        <end position="416"/>
    </location>
</feature>
<feature type="transmembrane region" description="Helical" evidence="2">
    <location>
        <begin position="74"/>
        <end position="103"/>
    </location>
</feature>
<reference evidence="3" key="1">
    <citation type="journal article" date="2023" name="Mol. Phylogenet. Evol.">
        <title>Genome-scale phylogeny and comparative genomics of the fungal order Sordariales.</title>
        <authorList>
            <person name="Hensen N."/>
            <person name="Bonometti L."/>
            <person name="Westerberg I."/>
            <person name="Brannstrom I.O."/>
            <person name="Guillou S."/>
            <person name="Cros-Aarteil S."/>
            <person name="Calhoun S."/>
            <person name="Haridas S."/>
            <person name="Kuo A."/>
            <person name="Mondo S."/>
            <person name="Pangilinan J."/>
            <person name="Riley R."/>
            <person name="LaButti K."/>
            <person name="Andreopoulos B."/>
            <person name="Lipzen A."/>
            <person name="Chen C."/>
            <person name="Yan M."/>
            <person name="Daum C."/>
            <person name="Ng V."/>
            <person name="Clum A."/>
            <person name="Steindorff A."/>
            <person name="Ohm R.A."/>
            <person name="Martin F."/>
            <person name="Silar P."/>
            <person name="Natvig D.O."/>
            <person name="Lalanne C."/>
            <person name="Gautier V."/>
            <person name="Ament-Velasquez S.L."/>
            <person name="Kruys A."/>
            <person name="Hutchinson M.I."/>
            <person name="Powell A.J."/>
            <person name="Barry K."/>
            <person name="Miller A.N."/>
            <person name="Grigoriev I.V."/>
            <person name="Debuchy R."/>
            <person name="Gladieux P."/>
            <person name="Hiltunen Thoren M."/>
            <person name="Johannesson H."/>
        </authorList>
    </citation>
    <scope>NUCLEOTIDE SEQUENCE</scope>
    <source>
        <strain evidence="3">CBS 757.83</strain>
    </source>
</reference>
<feature type="transmembrane region" description="Helical" evidence="2">
    <location>
        <begin position="199"/>
        <end position="217"/>
    </location>
</feature>
<keyword evidence="2" id="KW-0472">Membrane</keyword>
<sequence length="424" mass="45590">MTTRSRPQRTAARRTLSGPHRRVRIAQTANNDNNSSRHQLPAQISGGSHCQQSQGNQGLPFAVNSVHQKKKRKLSWLCCGSYSRAAAIWGCLAVASPLAFFFLEWFKPQDDAYAKGVYEEQRYQSDVETTRLCVELKAAQLPWSHLGLDCDQILRSPLPTRRHIDENMVAQVARTPSKVQAGLLAILKLVWGLQNTNSLFTALSTCILACVVAWLIFAGRRSPASFYGWRQERLWPAVRDSGIEALQTERSGSRTGRADSRPHRHDDPSSDAEASPPSGDRGTTVEGVRPSSDAESPLNNNINVSGGSTTSEGPMDVRSAPASNRKAANSRSKLAATAAVAVALKPTGAAAAAAPKRPATPSTTTSSSPSTTHGQSSLLYPSWAESSSTRSAEPRATEASALPSATMPSTPETSSRPLKLQVDP</sequence>
<reference evidence="3" key="2">
    <citation type="submission" date="2023-05" db="EMBL/GenBank/DDBJ databases">
        <authorList>
            <consortium name="Lawrence Berkeley National Laboratory"/>
            <person name="Steindorff A."/>
            <person name="Hensen N."/>
            <person name="Bonometti L."/>
            <person name="Westerberg I."/>
            <person name="Brannstrom I.O."/>
            <person name="Guillou S."/>
            <person name="Cros-Aarteil S."/>
            <person name="Calhoun S."/>
            <person name="Haridas S."/>
            <person name="Kuo A."/>
            <person name="Mondo S."/>
            <person name="Pangilinan J."/>
            <person name="Riley R."/>
            <person name="Labutti K."/>
            <person name="Andreopoulos B."/>
            <person name="Lipzen A."/>
            <person name="Chen C."/>
            <person name="Yanf M."/>
            <person name="Daum C."/>
            <person name="Ng V."/>
            <person name="Clum A."/>
            <person name="Ohm R."/>
            <person name="Martin F."/>
            <person name="Silar P."/>
            <person name="Natvig D."/>
            <person name="Lalanne C."/>
            <person name="Gautier V."/>
            <person name="Ament-Velasquez S.L."/>
            <person name="Kruys A."/>
            <person name="Hutchinson M.I."/>
            <person name="Powell A.J."/>
            <person name="Barry K."/>
            <person name="Miller A.N."/>
            <person name="Grigoriev I.V."/>
            <person name="Debuchy R."/>
            <person name="Gladieux P."/>
            <person name="Thoren M.H."/>
            <person name="Johannesson H."/>
        </authorList>
    </citation>
    <scope>NUCLEOTIDE SEQUENCE</scope>
    <source>
        <strain evidence="3">CBS 757.83</strain>
    </source>
</reference>
<feature type="region of interest" description="Disordered" evidence="1">
    <location>
        <begin position="245"/>
        <end position="330"/>
    </location>
</feature>
<feature type="compositionally biased region" description="Low complexity" evidence="1">
    <location>
        <begin position="347"/>
        <end position="372"/>
    </location>
</feature>
<keyword evidence="4" id="KW-1185">Reference proteome</keyword>
<dbReference type="AlphaFoldDB" id="A0AAN6Q5Q0"/>
<accession>A0AAN6Q5Q0</accession>
<gene>
    <name evidence="3" type="ORF">N658DRAFT_241162</name>
</gene>
<keyword evidence="2" id="KW-1133">Transmembrane helix</keyword>
<keyword evidence="2" id="KW-0812">Transmembrane</keyword>
<feature type="region of interest" description="Disordered" evidence="1">
    <location>
        <begin position="27"/>
        <end position="55"/>
    </location>
</feature>